<evidence type="ECO:0000256" key="2">
    <source>
        <dbReference type="ARBA" id="ARBA00006432"/>
    </source>
</evidence>
<evidence type="ECO:0000256" key="3">
    <source>
        <dbReference type="ARBA" id="ARBA00022598"/>
    </source>
</evidence>
<dbReference type="InParanoid" id="A0A7M7HBJ5"/>
<dbReference type="GeneID" id="100113714"/>
<dbReference type="KEGG" id="nvi:100113714"/>
<dbReference type="InterPro" id="IPR045851">
    <property type="entry name" value="AMP-bd_C_sf"/>
</dbReference>
<evidence type="ECO:0000259" key="6">
    <source>
        <dbReference type="Pfam" id="PF13193"/>
    </source>
</evidence>
<name>A0A7M7HBJ5_NASVI</name>
<organism evidence="7 8">
    <name type="scientific">Nasonia vitripennis</name>
    <name type="common">Parasitic wasp</name>
    <dbReference type="NCBI Taxonomy" id="7425"/>
    <lineage>
        <taxon>Eukaryota</taxon>
        <taxon>Metazoa</taxon>
        <taxon>Ecdysozoa</taxon>
        <taxon>Arthropoda</taxon>
        <taxon>Hexapoda</taxon>
        <taxon>Insecta</taxon>
        <taxon>Pterygota</taxon>
        <taxon>Neoptera</taxon>
        <taxon>Endopterygota</taxon>
        <taxon>Hymenoptera</taxon>
        <taxon>Apocrita</taxon>
        <taxon>Proctotrupomorpha</taxon>
        <taxon>Chalcidoidea</taxon>
        <taxon>Pteromalidae</taxon>
        <taxon>Pteromalinae</taxon>
        <taxon>Nasonia</taxon>
    </lineage>
</organism>
<proteinExistence type="inferred from homology"/>
<feature type="domain" description="AMP-dependent synthetase/ligase" evidence="5">
    <location>
        <begin position="38"/>
        <end position="394"/>
    </location>
</feature>
<dbReference type="InterPro" id="IPR025110">
    <property type="entry name" value="AMP-bd_C"/>
</dbReference>
<evidence type="ECO:0000313" key="7">
    <source>
        <dbReference type="EnsemblMetazoa" id="XP_008217955"/>
    </source>
</evidence>
<sequence length="537" mass="60687">MYQVQNTKFTIENNIIKGVEEPCPIKNKSNFGQVLFDSISEYGNRVARIQVETGEQRSYKDIKDRSVRCALWLKKQEIGAEDIVVVCTDNQLDACIPTVAAVYVGAALNGWVHDYGLEQYRYYMNFLRPKVIFSCQASVSLVQEAAKLENVATKIIVYGKHTDLESLSDIMSQQSENEVHKFRPEEKFHPLDPAVIMFSSGSSGTPKAVVLGYGPLLENILSFCPTDRVVALYYSSLMWISGVALTFNFLLTGSTVIVHENFSPRETFKIIEEYEINWTFLSPLALTRCYKENILSDYKLLSLKTILTGSAPLNSTVYRAFKDRYPHVTIVFAYGLSELGSLATYNLGQSVNSIGFIRPNRQLKVVDVTTRKPFGPNEEGELCLKSVGMMIGYYKNPIDTSKIIDEEGWLHTGDLGYYNEDGEIFFVERIKELMRWRSSNVYPIEFERLLLEHPGVSEVAVVPVPDDVDGDRPMAFVKKYPGTEVNEEELIELSSAVGKGLKLWGGVKFVDELPRSVSGKVLRHKLKELAKTYKKEL</sequence>
<dbReference type="EnsemblMetazoa" id="XM_032601987">
    <property type="protein sequence ID" value="XP_032457878"/>
    <property type="gene ID" value="LOC100113714"/>
</dbReference>
<dbReference type="Gene3D" id="3.40.50.12780">
    <property type="entry name" value="N-terminal domain of ligase-like"/>
    <property type="match status" value="1"/>
</dbReference>
<dbReference type="InterPro" id="IPR000873">
    <property type="entry name" value="AMP-dep_synth/lig_dom"/>
</dbReference>
<comment type="similarity">
    <text evidence="2">Belongs to the ATP-dependent AMP-binding enzyme family.</text>
</comment>
<dbReference type="PANTHER" id="PTHR24096:SF149">
    <property type="entry name" value="AMP-BINDING DOMAIN-CONTAINING PROTEIN-RELATED"/>
    <property type="match status" value="1"/>
</dbReference>
<evidence type="ECO:0000259" key="5">
    <source>
        <dbReference type="Pfam" id="PF00501"/>
    </source>
</evidence>
<dbReference type="PANTHER" id="PTHR24096">
    <property type="entry name" value="LONG-CHAIN-FATTY-ACID--COA LIGASE"/>
    <property type="match status" value="1"/>
</dbReference>
<dbReference type="GO" id="GO:0005777">
    <property type="term" value="C:peroxisome"/>
    <property type="evidence" value="ECO:0007669"/>
    <property type="project" value="UniProtKB-SubCell"/>
</dbReference>
<dbReference type="Gene3D" id="3.30.300.30">
    <property type="match status" value="1"/>
</dbReference>
<dbReference type="SMR" id="A0A7M7HBJ5"/>
<dbReference type="OrthoDB" id="10253869at2759"/>
<dbReference type="Pfam" id="PF00501">
    <property type="entry name" value="AMP-binding"/>
    <property type="match status" value="1"/>
</dbReference>
<reference evidence="7" key="1">
    <citation type="submission" date="2021-01" db="UniProtKB">
        <authorList>
            <consortium name="EnsemblMetazoa"/>
        </authorList>
    </citation>
    <scope>IDENTIFICATION</scope>
</reference>
<dbReference type="Proteomes" id="UP000002358">
    <property type="component" value="Unassembled WGS sequence"/>
</dbReference>
<dbReference type="EnsemblMetazoa" id="XM_008219733">
    <property type="protein sequence ID" value="XP_008217955"/>
    <property type="gene ID" value="LOC100113714"/>
</dbReference>
<dbReference type="InterPro" id="IPR020845">
    <property type="entry name" value="AMP-binding_CS"/>
</dbReference>
<accession>A0A7M7HBJ5</accession>
<dbReference type="PROSITE" id="PS00455">
    <property type="entry name" value="AMP_BINDING"/>
    <property type="match status" value="1"/>
</dbReference>
<comment type="subcellular location">
    <subcellularLocation>
        <location evidence="1">Peroxisome</location>
    </subcellularLocation>
</comment>
<dbReference type="InterPro" id="IPR042099">
    <property type="entry name" value="ANL_N_sf"/>
</dbReference>
<dbReference type="GO" id="GO:0016405">
    <property type="term" value="F:CoA-ligase activity"/>
    <property type="evidence" value="ECO:0007669"/>
    <property type="project" value="TreeGrafter"/>
</dbReference>
<feature type="domain" description="AMP-binding enzyme C-terminal" evidence="6">
    <location>
        <begin position="445"/>
        <end position="520"/>
    </location>
</feature>
<evidence type="ECO:0000313" key="8">
    <source>
        <dbReference type="Proteomes" id="UP000002358"/>
    </source>
</evidence>
<keyword evidence="8" id="KW-1185">Reference proteome</keyword>
<dbReference type="Pfam" id="PF13193">
    <property type="entry name" value="AMP-binding_C"/>
    <property type="match status" value="1"/>
</dbReference>
<keyword evidence="3" id="KW-0436">Ligase</keyword>
<dbReference type="SUPFAM" id="SSF56801">
    <property type="entry name" value="Acetyl-CoA synthetase-like"/>
    <property type="match status" value="1"/>
</dbReference>
<dbReference type="RefSeq" id="XP_008217955.2">
    <property type="nucleotide sequence ID" value="XM_008219733.4"/>
</dbReference>
<evidence type="ECO:0000256" key="1">
    <source>
        <dbReference type="ARBA" id="ARBA00004275"/>
    </source>
</evidence>
<evidence type="ECO:0000256" key="4">
    <source>
        <dbReference type="ARBA" id="ARBA00023140"/>
    </source>
</evidence>
<protein>
    <submittedName>
        <fullName evidence="7">Uncharacterized protein</fullName>
    </submittedName>
</protein>
<dbReference type="AlphaFoldDB" id="A0A7M7HBJ5"/>
<dbReference type="RefSeq" id="XP_032457878.1">
    <property type="nucleotide sequence ID" value="XM_032601987.1"/>
</dbReference>
<keyword evidence="4" id="KW-0576">Peroxisome</keyword>